<evidence type="ECO:0000256" key="5">
    <source>
        <dbReference type="ARBA" id="ARBA00022679"/>
    </source>
</evidence>
<dbReference type="FunFam" id="3.40.47.10:FF:000019">
    <property type="entry name" value="Polyketide synthase type I"/>
    <property type="match status" value="1"/>
</dbReference>
<dbReference type="Pfam" id="PF00698">
    <property type="entry name" value="Acyl_transf_1"/>
    <property type="match status" value="1"/>
</dbReference>
<dbReference type="SUPFAM" id="SSF53901">
    <property type="entry name" value="Thiolase-like"/>
    <property type="match status" value="1"/>
</dbReference>
<dbReference type="PROSITE" id="PS52004">
    <property type="entry name" value="KS3_2"/>
    <property type="match status" value="1"/>
</dbReference>
<dbReference type="InterPro" id="IPR011032">
    <property type="entry name" value="GroES-like_sf"/>
</dbReference>
<dbReference type="SUPFAM" id="SSF52151">
    <property type="entry name" value="FabD/lysophospholipase-like"/>
    <property type="match status" value="1"/>
</dbReference>
<dbReference type="GO" id="GO:0004315">
    <property type="term" value="F:3-oxoacyl-[acyl-carrier-protein] synthase activity"/>
    <property type="evidence" value="ECO:0007669"/>
    <property type="project" value="InterPro"/>
</dbReference>
<dbReference type="InterPro" id="IPR042104">
    <property type="entry name" value="PKS_dehydratase_sf"/>
</dbReference>
<evidence type="ECO:0000259" key="12">
    <source>
        <dbReference type="PROSITE" id="PS52004"/>
    </source>
</evidence>
<dbReference type="Pfam" id="PF21089">
    <property type="entry name" value="PKS_DH_N"/>
    <property type="match status" value="1"/>
</dbReference>
<dbReference type="InterPro" id="IPR049552">
    <property type="entry name" value="PKS_DH_N"/>
</dbReference>
<dbReference type="InterPro" id="IPR032821">
    <property type="entry name" value="PKS_assoc"/>
</dbReference>
<dbReference type="InterPro" id="IPR014043">
    <property type="entry name" value="Acyl_transferase_dom"/>
</dbReference>
<feature type="region of interest" description="N-terminal hotdog fold" evidence="10">
    <location>
        <begin position="902"/>
        <end position="1024"/>
    </location>
</feature>
<dbReference type="Pfam" id="PF02801">
    <property type="entry name" value="Ketoacyl-synt_C"/>
    <property type="match status" value="1"/>
</dbReference>
<dbReference type="PROSITE" id="PS00606">
    <property type="entry name" value="KS3_1"/>
    <property type="match status" value="1"/>
</dbReference>
<dbReference type="InterPro" id="IPR013968">
    <property type="entry name" value="PKS_KR"/>
</dbReference>
<dbReference type="GO" id="GO:0031177">
    <property type="term" value="F:phosphopantetheine binding"/>
    <property type="evidence" value="ECO:0007669"/>
    <property type="project" value="InterPro"/>
</dbReference>
<dbReference type="SMART" id="SM00826">
    <property type="entry name" value="PKS_DH"/>
    <property type="match status" value="1"/>
</dbReference>
<dbReference type="Gene3D" id="3.40.366.10">
    <property type="entry name" value="Malonyl-Coenzyme A Acyl Carrier Protein, domain 2"/>
    <property type="match status" value="1"/>
</dbReference>
<dbReference type="Pfam" id="PF14765">
    <property type="entry name" value="PS-DH"/>
    <property type="match status" value="1"/>
</dbReference>
<dbReference type="CDD" id="cd05195">
    <property type="entry name" value="enoyl_red"/>
    <property type="match status" value="1"/>
</dbReference>
<dbReference type="InterPro" id="IPR016036">
    <property type="entry name" value="Malonyl_transacylase_ACP-bd"/>
</dbReference>
<dbReference type="InterPro" id="IPR020807">
    <property type="entry name" value="PKS_DH"/>
</dbReference>
<dbReference type="Pfam" id="PF08659">
    <property type="entry name" value="KR"/>
    <property type="match status" value="1"/>
</dbReference>
<evidence type="ECO:0000256" key="7">
    <source>
        <dbReference type="ARBA" id="ARBA00023268"/>
    </source>
</evidence>
<dbReference type="CDD" id="cd08955">
    <property type="entry name" value="KR_2_FAS_SDR_x"/>
    <property type="match status" value="1"/>
</dbReference>
<dbReference type="InterPro" id="IPR014031">
    <property type="entry name" value="Ketoacyl_synth_C"/>
</dbReference>
<dbReference type="Gene3D" id="3.40.47.10">
    <property type="match status" value="1"/>
</dbReference>
<dbReference type="InterPro" id="IPR050091">
    <property type="entry name" value="PKS_NRPS_Biosynth_Enz"/>
</dbReference>
<dbReference type="InterPro" id="IPR016035">
    <property type="entry name" value="Acyl_Trfase/lysoPLipase"/>
</dbReference>
<dbReference type="Gene3D" id="3.30.70.3290">
    <property type="match status" value="1"/>
</dbReference>
<evidence type="ECO:0000256" key="9">
    <source>
        <dbReference type="ARBA" id="ARBA00054155"/>
    </source>
</evidence>
<evidence type="ECO:0000256" key="4">
    <source>
        <dbReference type="ARBA" id="ARBA00022553"/>
    </source>
</evidence>
<dbReference type="InterPro" id="IPR057326">
    <property type="entry name" value="KR_dom"/>
</dbReference>
<dbReference type="SMART" id="SM00825">
    <property type="entry name" value="PKS_KS"/>
    <property type="match status" value="1"/>
</dbReference>
<dbReference type="SMART" id="SM00827">
    <property type="entry name" value="PKS_AT"/>
    <property type="match status" value="1"/>
</dbReference>
<dbReference type="GO" id="GO:0071770">
    <property type="term" value="P:DIM/DIP cell wall layer assembly"/>
    <property type="evidence" value="ECO:0007669"/>
    <property type="project" value="TreeGrafter"/>
</dbReference>
<evidence type="ECO:0000256" key="10">
    <source>
        <dbReference type="PROSITE-ProRule" id="PRU01363"/>
    </source>
</evidence>
<dbReference type="UniPathway" id="UPA00094"/>
<dbReference type="Pfam" id="PF21394">
    <property type="entry name" value="Beta-ketacyl_N"/>
    <property type="match status" value="1"/>
</dbReference>
<dbReference type="PANTHER" id="PTHR43775:SF37">
    <property type="entry name" value="SI:DKEY-61P9.11"/>
    <property type="match status" value="1"/>
</dbReference>
<comment type="function">
    <text evidence="9">Involved in production of the polyketide antibiotic thailandamide.</text>
</comment>
<keyword evidence="5 14" id="KW-0808">Transferase</keyword>
<dbReference type="InterPro" id="IPR001227">
    <property type="entry name" value="Ac_transferase_dom_sf"/>
</dbReference>
<dbReference type="Pfam" id="PF08240">
    <property type="entry name" value="ADH_N"/>
    <property type="match status" value="1"/>
</dbReference>
<dbReference type="SUPFAM" id="SSF47336">
    <property type="entry name" value="ACP-like"/>
    <property type="match status" value="1"/>
</dbReference>
<dbReference type="InterPro" id="IPR036736">
    <property type="entry name" value="ACP-like_sf"/>
</dbReference>
<dbReference type="InterPro" id="IPR049900">
    <property type="entry name" value="PKS_mFAS_DH"/>
</dbReference>
<keyword evidence="8" id="KW-0012">Acyltransferase</keyword>
<dbReference type="Gene3D" id="3.90.180.10">
    <property type="entry name" value="Medium-chain alcohol dehydrogenases, catalytic domain"/>
    <property type="match status" value="1"/>
</dbReference>
<feature type="active site" description="Proton acceptor; for dehydratase activity" evidence="10">
    <location>
        <position position="934"/>
    </location>
</feature>
<feature type="domain" description="Carrier" evidence="11">
    <location>
        <begin position="2036"/>
        <end position="2117"/>
    </location>
</feature>
<accession>A0A450ZMI9</accession>
<dbReference type="InterPro" id="IPR036291">
    <property type="entry name" value="NAD(P)-bd_dom_sf"/>
</dbReference>
<feature type="active site" description="Proton donor; for dehydratase activity" evidence="10">
    <location>
        <position position="1099"/>
    </location>
</feature>
<dbReference type="GO" id="GO:0005886">
    <property type="term" value="C:plasma membrane"/>
    <property type="evidence" value="ECO:0007669"/>
    <property type="project" value="TreeGrafter"/>
</dbReference>
<dbReference type="Pfam" id="PF00109">
    <property type="entry name" value="ketoacyl-synt"/>
    <property type="match status" value="1"/>
</dbReference>
<gene>
    <name evidence="14" type="ORF">BECKTUN1418D_GA0071000_102516</name>
</gene>
<dbReference type="InterPro" id="IPR020843">
    <property type="entry name" value="ER"/>
</dbReference>
<evidence type="ECO:0000256" key="1">
    <source>
        <dbReference type="ARBA" id="ARBA00005194"/>
    </source>
</evidence>
<dbReference type="Gene3D" id="1.10.1200.10">
    <property type="entry name" value="ACP-like"/>
    <property type="match status" value="1"/>
</dbReference>
<dbReference type="InterPro" id="IPR020841">
    <property type="entry name" value="PKS_Beta-ketoAc_synthase_dom"/>
</dbReference>
<reference evidence="14" key="1">
    <citation type="submission" date="2019-02" db="EMBL/GenBank/DDBJ databases">
        <authorList>
            <person name="Gruber-Vodicka R. H."/>
            <person name="Seah K. B. B."/>
        </authorList>
    </citation>
    <scope>NUCLEOTIDE SEQUENCE</scope>
    <source>
        <strain evidence="14">BECK_BY1</strain>
    </source>
</reference>
<dbReference type="SMART" id="SM00829">
    <property type="entry name" value="PKS_ER"/>
    <property type="match status" value="1"/>
</dbReference>
<dbReference type="FunFam" id="3.40.366.10:FF:000002">
    <property type="entry name" value="Probable polyketide synthase 2"/>
    <property type="match status" value="1"/>
</dbReference>
<dbReference type="InterPro" id="IPR013149">
    <property type="entry name" value="ADH-like_C"/>
</dbReference>
<dbReference type="PROSITE" id="PS52019">
    <property type="entry name" value="PKS_MFAS_DH"/>
    <property type="match status" value="1"/>
</dbReference>
<feature type="domain" description="Ketosynthase family 3 (KS3)" evidence="12">
    <location>
        <begin position="5"/>
        <end position="437"/>
    </location>
</feature>
<evidence type="ECO:0000256" key="2">
    <source>
        <dbReference type="ARBA" id="ARBA00006484"/>
    </source>
</evidence>
<evidence type="ECO:0000256" key="6">
    <source>
        <dbReference type="ARBA" id="ARBA00022857"/>
    </source>
</evidence>
<dbReference type="PROSITE" id="PS51257">
    <property type="entry name" value="PROKAR_LIPOPROTEIN"/>
    <property type="match status" value="1"/>
</dbReference>
<dbReference type="GO" id="GO:0016491">
    <property type="term" value="F:oxidoreductase activity"/>
    <property type="evidence" value="ECO:0007669"/>
    <property type="project" value="InterPro"/>
</dbReference>
<proteinExistence type="inferred from homology"/>
<dbReference type="GO" id="GO:0005737">
    <property type="term" value="C:cytoplasm"/>
    <property type="evidence" value="ECO:0007669"/>
    <property type="project" value="TreeGrafter"/>
</dbReference>
<evidence type="ECO:0000256" key="8">
    <source>
        <dbReference type="ARBA" id="ARBA00023315"/>
    </source>
</evidence>
<keyword evidence="4" id="KW-0597">Phosphoprotein</keyword>
<dbReference type="Pfam" id="PF00550">
    <property type="entry name" value="PP-binding"/>
    <property type="match status" value="1"/>
</dbReference>
<feature type="domain" description="PKS/mFAS DH" evidence="13">
    <location>
        <begin position="902"/>
        <end position="1178"/>
    </location>
</feature>
<dbReference type="GO" id="GO:0004312">
    <property type="term" value="F:fatty acid synthase activity"/>
    <property type="evidence" value="ECO:0007669"/>
    <property type="project" value="TreeGrafter"/>
</dbReference>
<sequence length="2151" mass="236457">MKHELTPIAIIGMGCRFPGGAENPRKFWQMLCEGRDGIIEVPPERWDVRRFYDPDPNKPGKTYTKHGAYLRQPIDQMDALFFGISPREAETLDPQQRLLLEVTWEALEDAGLVPKQLAGSTTGVFIGGFIIDHIATSISPYNRDLLGTYSAVSFTHTILSARIAYVLDLNGPCMTLDTACSSSLVAFHQACQSIRAGESEIALVGGVNVMHRPEIPISMCKSQLLAADGRSKSFDARGDGYGRGEGAGVVVLKPLDAAKRDGDSIYAVVRGTGINQDGRTEGITLPNGEAQATLIRQVWERSGVAPGEIAYFEAHGTGTAVGDPVECNALGTVLGREHLPHNPSEDACFVGSLKANIGHLEAAAGIASVIKSSLCLTHRQIPPVANLETPNPSIPFEALGLRLPRKLEPMPIAKKPAYVGINSFGYGGTNAHVVLEEAPPTEKAPIEDAPDTPYLLPLSARSEKALSGLAQSYLDFLSAPEVPPLRDICYSAGVRREHHNHRLALIADSRDGMAAQLQSFVGGGGHLLTGQVFPEQEAQPVFVFTGMGPQWWAMGRELLQQEPVFRQVAEECDAIFQDLSGWSILAEMKVNEADSKMSETHIAQPANFIVQAGLSALWQSWGIEPAAIVGHSVGDVTASYVSGILGLEDAMLVSYHRSRLQKTVAGQGKMLAVGLAMKEARDMLGIDGERVSFAAINSPASITLSGDQNALEEMAGTLKDKGIFNRFLQVELAYHSHIMDPLKDEFREVLSTLRLKNPAVPFYSTVLGQRVEKPVCDGEYWCNNIREPVLFAKSIENLMDDGHRLFLEVGPHPVLSTAIEECLAHRGTKGKIIASLHRKKPERTALREALGSLYIANTPIDFGRLYETGNYVRLPTYPWQRETYWVESEESLRDRLGRSGQHPLLGQRLAIPKSLNLSWETTLNNNFLPYLTDHRIEGAVIFPGAAYVEIGLAIQKEIDEKGVFALEGIKLRRALVIGANDEPVLHADYDEETREYTVHSRSRDDKSNWTLHATGSISMLRVDGAQKIDPDEIRKRCPVSMNADTLYDRLHKVGLQYGPHFQGIRRLWKGKDEVLARIEGHEALVLDDSDYRLHPTLLDAGFQSLITLLDDSTPYVPVSIRQLRFYAGPKASCWSHARFIKGSAGVIEVDITLCDDDGNVLVEVKDLFCQALAVKKGEQTGDWKQWTYDFAWEPAEKPVPMETNIPARWWLFSDGRTVGKWLGEQFPSHGAQSVIQVLPDTTFQKKNPTHFEIRRDSKEDMQRLLETVENGDRIVYLWGLDAPVEENDPTGTADTVACLHLIQALAEIKQLESLHFFLVTCAAQPIHTDENPLALAQSPLIGLVRVAINEHSNIHFHLVDIDQGNDINNLALLLDELLADSPDEEIALRGTERHAHRLRQMQVKEPEPIAATPGLPYELESSTPGSIEGLHFREKQRRAPGPGEIELEVRAASLNYKDVLKVKKLLLEETLGNTFYGNSLGMEAAGVITQVGEDVEDYQAGDAIIASLPSAFSSYITVPVDSVFLMPKPDNLSYEEAVGVPRVFVTAYYGLYHVARLQAGERVLIHAASGGVGMAAIQVAQWIGAEIFATVDSPEKSAYLRSLGIEHIMDFRSLEFVDQVMVSTDGKGADVIISALPGEIITKNLAVLAPFGRFIEIGKQDIVDDKRLPMRPFNRNLTFSVVDIDHLMVERPGIFRQMLSEIRGRFMTLDFRPLPLDVFPAARIVDAFNHMADSNHIGKIAISMRGVEKLSVLPMAMEKTLFKPDATYLITGGFGGFGLEVARWMSALGVRNLVLVGRSGAATEEARRTVEELEKAGTKVLAASVDIAQEPQVERLMGEIDATMPPLKGVMHAAAVLDDLPIAELDAERFSKVMAPKGIGAWHLHRYTRDISLDFFVLFSSISAQIGNANQANYVAANVFLDALAHHRRASGLPATSIDWGAISEVGMAARDKETGEYLEGIGVKGITRTQATKALAYILYRQPVQISLMHADWGKLGQFNPAFATSPRFAHLIPDEALFAEDSSDKVLRRALQAMEPEEREEKVITLLAGEISKTLRIPTDQVGLHHSLPNMGVDSLMAMELRTALQTQFGVTITMLELLKGDTITQMATPLLEKMGMGESFGLSPESHPDTQVITAKEDAVSSYVEGEI</sequence>
<dbReference type="PROSITE" id="PS50075">
    <property type="entry name" value="CARRIER"/>
    <property type="match status" value="1"/>
</dbReference>
<dbReference type="FunFam" id="3.40.50.720:FF:000209">
    <property type="entry name" value="Polyketide synthase Pks12"/>
    <property type="match status" value="1"/>
</dbReference>
<dbReference type="InterPro" id="IPR049551">
    <property type="entry name" value="PKS_DH_C"/>
</dbReference>
<keyword evidence="7" id="KW-0511">Multifunctional enzyme</keyword>
<dbReference type="SMART" id="SM00823">
    <property type="entry name" value="PKS_PP"/>
    <property type="match status" value="1"/>
</dbReference>
<dbReference type="InterPro" id="IPR020806">
    <property type="entry name" value="PKS_PP-bd"/>
</dbReference>
<keyword evidence="6" id="KW-0521">NADP</keyword>
<dbReference type="Gene3D" id="3.10.129.110">
    <property type="entry name" value="Polyketide synthase dehydratase"/>
    <property type="match status" value="1"/>
</dbReference>
<dbReference type="InterPro" id="IPR013154">
    <property type="entry name" value="ADH-like_N"/>
</dbReference>
<name>A0A450ZMI9_9GAMM</name>
<evidence type="ECO:0000259" key="13">
    <source>
        <dbReference type="PROSITE" id="PS52019"/>
    </source>
</evidence>
<dbReference type="InterPro" id="IPR016039">
    <property type="entry name" value="Thiolase-like"/>
</dbReference>
<dbReference type="SMART" id="SM00822">
    <property type="entry name" value="PKS_KR"/>
    <property type="match status" value="1"/>
</dbReference>
<dbReference type="Pfam" id="PF00107">
    <property type="entry name" value="ADH_zinc_N"/>
    <property type="match status" value="1"/>
</dbReference>
<dbReference type="SUPFAM" id="SSF51735">
    <property type="entry name" value="NAD(P)-binding Rossmann-fold domains"/>
    <property type="match status" value="3"/>
</dbReference>
<feature type="region of interest" description="C-terminal hotdog fold" evidence="10">
    <location>
        <begin position="1038"/>
        <end position="1178"/>
    </location>
</feature>
<dbReference type="Pfam" id="PF16197">
    <property type="entry name" value="KAsynt_C_assoc"/>
    <property type="match status" value="1"/>
</dbReference>
<dbReference type="InterPro" id="IPR049490">
    <property type="entry name" value="C883_1060-like_KR_N"/>
</dbReference>
<dbReference type="InterPro" id="IPR014030">
    <property type="entry name" value="Ketoacyl_synth_N"/>
</dbReference>
<dbReference type="SUPFAM" id="SSF50129">
    <property type="entry name" value="GroES-like"/>
    <property type="match status" value="1"/>
</dbReference>
<evidence type="ECO:0000259" key="11">
    <source>
        <dbReference type="PROSITE" id="PS50075"/>
    </source>
</evidence>
<keyword evidence="3" id="KW-0596">Phosphopantetheine</keyword>
<organism evidence="14">
    <name type="scientific">Candidatus Kentrum sp. TUN</name>
    <dbReference type="NCBI Taxonomy" id="2126343"/>
    <lineage>
        <taxon>Bacteria</taxon>
        <taxon>Pseudomonadati</taxon>
        <taxon>Pseudomonadota</taxon>
        <taxon>Gammaproteobacteria</taxon>
        <taxon>Candidatus Kentrum</taxon>
    </lineage>
</organism>
<evidence type="ECO:0000256" key="3">
    <source>
        <dbReference type="ARBA" id="ARBA00022450"/>
    </source>
</evidence>
<dbReference type="GO" id="GO:0006633">
    <property type="term" value="P:fatty acid biosynthetic process"/>
    <property type="evidence" value="ECO:0007669"/>
    <property type="project" value="UniProtKB-UniPathway"/>
</dbReference>
<comment type="pathway">
    <text evidence="1">Lipid metabolism; fatty acid biosynthesis.</text>
</comment>
<dbReference type="InterPro" id="IPR018201">
    <property type="entry name" value="Ketoacyl_synth_AS"/>
</dbReference>
<dbReference type="SUPFAM" id="SSF55048">
    <property type="entry name" value="Probable ACP-binding domain of malonyl-CoA ACP transacylase"/>
    <property type="match status" value="1"/>
</dbReference>
<dbReference type="InterPro" id="IPR009081">
    <property type="entry name" value="PP-bd_ACP"/>
</dbReference>
<evidence type="ECO:0000313" key="14">
    <source>
        <dbReference type="EMBL" id="VFK54970.1"/>
    </source>
</evidence>
<comment type="similarity">
    <text evidence="2">Belongs to the short-chain dehydrogenases/reductases (SDR) family.</text>
</comment>
<dbReference type="CDD" id="cd00833">
    <property type="entry name" value="PKS"/>
    <property type="match status" value="1"/>
</dbReference>
<dbReference type="EMBL" id="CAADFX010000025">
    <property type="protein sequence ID" value="VFK54970.1"/>
    <property type="molecule type" value="Genomic_DNA"/>
</dbReference>
<dbReference type="Gene3D" id="3.40.50.720">
    <property type="entry name" value="NAD(P)-binding Rossmann-like Domain"/>
    <property type="match status" value="3"/>
</dbReference>
<protein>
    <submittedName>
        <fullName evidence="14">Acyl transferase domain-containing protein</fullName>
    </submittedName>
</protein>
<dbReference type="PANTHER" id="PTHR43775">
    <property type="entry name" value="FATTY ACID SYNTHASE"/>
    <property type="match status" value="1"/>
</dbReference>